<reference evidence="1 2" key="1">
    <citation type="submission" date="2018-12" db="EMBL/GenBank/DDBJ databases">
        <authorList>
            <person name="Feng G."/>
            <person name="Zhu H."/>
        </authorList>
    </citation>
    <scope>NUCLEOTIDE SEQUENCE [LARGE SCALE GENOMIC DNA]</scope>
    <source>
        <strain evidence="1 2">9PBR-2</strain>
    </source>
</reference>
<keyword evidence="2" id="KW-1185">Reference proteome</keyword>
<sequence length="168" mass="19140">MENNLLAAISRVCAVLQKHSVEYMLVGGTAVALHGYFRYSTLPSGAIAEKPDLDFWYNPSYTNYFNLLDALEALGQDISRFRNEQQPNPKKSFFRYEFEDFTLDLLPELKSSIRFTAAFVNRETVDLAGIKVAFIGYNDLLTDKVENARPKDLTDIEELENRRETGIG</sequence>
<organism evidence="1 2">
    <name type="scientific">Hymenobacter metallilatus</name>
    <dbReference type="NCBI Taxonomy" id="2493666"/>
    <lineage>
        <taxon>Bacteria</taxon>
        <taxon>Pseudomonadati</taxon>
        <taxon>Bacteroidota</taxon>
        <taxon>Cytophagia</taxon>
        <taxon>Cytophagales</taxon>
        <taxon>Hymenobacteraceae</taxon>
        <taxon>Hymenobacter</taxon>
    </lineage>
</organism>
<protein>
    <recommendedName>
        <fullName evidence="3">Nucleotidyl transferase AbiEii/AbiGii toxin family protein</fullName>
    </recommendedName>
</protein>
<dbReference type="Proteomes" id="UP000280066">
    <property type="component" value="Unassembled WGS sequence"/>
</dbReference>
<dbReference type="Gene3D" id="3.30.460.40">
    <property type="match status" value="1"/>
</dbReference>
<dbReference type="SUPFAM" id="SSF81301">
    <property type="entry name" value="Nucleotidyltransferase"/>
    <property type="match status" value="1"/>
</dbReference>
<name>A0A3R9LXH2_9BACT</name>
<dbReference type="AlphaFoldDB" id="A0A3R9LXH2"/>
<dbReference type="OrthoDB" id="121150at2"/>
<evidence type="ECO:0000313" key="2">
    <source>
        <dbReference type="Proteomes" id="UP000280066"/>
    </source>
</evidence>
<comment type="caution">
    <text evidence="1">The sequence shown here is derived from an EMBL/GenBank/DDBJ whole genome shotgun (WGS) entry which is preliminary data.</text>
</comment>
<gene>
    <name evidence="1" type="ORF">EI290_21095</name>
</gene>
<evidence type="ECO:0000313" key="1">
    <source>
        <dbReference type="EMBL" id="RSK24094.1"/>
    </source>
</evidence>
<evidence type="ECO:0008006" key="3">
    <source>
        <dbReference type="Google" id="ProtNLM"/>
    </source>
</evidence>
<dbReference type="EMBL" id="RWIS01000019">
    <property type="protein sequence ID" value="RSK24094.1"/>
    <property type="molecule type" value="Genomic_DNA"/>
</dbReference>
<dbReference type="InterPro" id="IPR043519">
    <property type="entry name" value="NT_sf"/>
</dbReference>
<dbReference type="RefSeq" id="WP_125433635.1">
    <property type="nucleotide sequence ID" value="NZ_RWIS01000019.1"/>
</dbReference>
<accession>A0A3R9LXH2</accession>
<proteinExistence type="predicted"/>